<evidence type="ECO:0000256" key="5">
    <source>
        <dbReference type="RuleBase" id="RU361277"/>
    </source>
</evidence>
<dbReference type="Gene3D" id="3.90.180.10">
    <property type="entry name" value="Medium-chain alcohol dehydrogenases, catalytic domain"/>
    <property type="match status" value="1"/>
</dbReference>
<evidence type="ECO:0000256" key="1">
    <source>
        <dbReference type="ARBA" id="ARBA00001947"/>
    </source>
</evidence>
<evidence type="ECO:0000313" key="9">
    <source>
        <dbReference type="EMBL" id="CAG8606243.1"/>
    </source>
</evidence>
<gene>
    <name evidence="9" type="ORF">FMOSSE_LOCUS9217</name>
</gene>
<dbReference type="Pfam" id="PF00107">
    <property type="entry name" value="ADH_zinc_N"/>
    <property type="match status" value="1"/>
</dbReference>
<evidence type="ECO:0000256" key="4">
    <source>
        <dbReference type="ARBA" id="ARBA00023002"/>
    </source>
</evidence>
<dbReference type="Gene3D" id="3.40.50.720">
    <property type="entry name" value="NAD(P)-binding Rossmann-like Domain"/>
    <property type="match status" value="1"/>
</dbReference>
<evidence type="ECO:0000259" key="7">
    <source>
        <dbReference type="Pfam" id="PF00107"/>
    </source>
</evidence>
<dbReference type="InterPro" id="IPR011032">
    <property type="entry name" value="GroES-like_sf"/>
</dbReference>
<comment type="cofactor">
    <cofactor evidence="1 5">
        <name>Zn(2+)</name>
        <dbReference type="ChEBI" id="CHEBI:29105"/>
    </cofactor>
</comment>
<accession>A0A9N9CLK7</accession>
<comment type="similarity">
    <text evidence="5">Belongs to the zinc-containing alcohol dehydrogenase family.</text>
</comment>
<keyword evidence="4" id="KW-0560">Oxidoreductase</keyword>
<dbReference type="GO" id="GO:0016491">
    <property type="term" value="F:oxidoreductase activity"/>
    <property type="evidence" value="ECO:0007669"/>
    <property type="project" value="UniProtKB-KW"/>
</dbReference>
<keyword evidence="3 5" id="KW-0862">Zinc</keyword>
<proteinExistence type="inferred from homology"/>
<keyword evidence="6" id="KW-1133">Transmembrane helix</keyword>
<dbReference type="PANTHER" id="PTHR42813:SF2">
    <property type="entry name" value="DEHYDROGENASE, ZINC-CONTAINING, PUTATIVE (AFU_ORTHOLOGUE AFUA_2G02810)-RELATED"/>
    <property type="match status" value="1"/>
</dbReference>
<comment type="caution">
    <text evidence="9">The sequence shown here is derived from an EMBL/GenBank/DDBJ whole genome shotgun (WGS) entry which is preliminary data.</text>
</comment>
<dbReference type="InterPro" id="IPR013154">
    <property type="entry name" value="ADH-like_N"/>
</dbReference>
<protein>
    <submittedName>
        <fullName evidence="9">15628_t:CDS:1</fullName>
    </submittedName>
</protein>
<evidence type="ECO:0000256" key="2">
    <source>
        <dbReference type="ARBA" id="ARBA00022723"/>
    </source>
</evidence>
<dbReference type="Proteomes" id="UP000789375">
    <property type="component" value="Unassembled WGS sequence"/>
</dbReference>
<name>A0A9N9CLK7_FUNMO</name>
<dbReference type="SUPFAM" id="SSF50129">
    <property type="entry name" value="GroES-like"/>
    <property type="match status" value="1"/>
</dbReference>
<sequence>MLLTNLFHTSKMQAITYHEPYKVAVETVDIPKIIEPTDAIVKVTVCGLCGSDLHAYRGDQSGVDKGTIMGHEFVGIIHEIGDEITNLSIGDRVLSPFSTSCGACFYCERGITCRCEKGQLYGLISDGQGIHGAQAEYIRVPLASSTLVKVLPDLSDNVALLLGDVLSTGYFCAENGLEHLEVELRQVSVVVIIGCGPVGLMAILSSIFLGVKFVFVIDCVEERLKIAQEYGAATMNFVNCDPVETIKEVTSGRGADVVLEVVGNPTALQLAFNLLRPGGVISSVGVHNSKTFPFGPNDGYNKNITYKSGRCPVRKMLTKTIPFALSKQFDFEKIITHTLKLSDGEMAYNIFEKKLDGCIKVVFKI</sequence>
<dbReference type="EMBL" id="CAJVPP010002625">
    <property type="protein sequence ID" value="CAG8606243.1"/>
    <property type="molecule type" value="Genomic_DNA"/>
</dbReference>
<evidence type="ECO:0000259" key="8">
    <source>
        <dbReference type="Pfam" id="PF08240"/>
    </source>
</evidence>
<dbReference type="PANTHER" id="PTHR42813">
    <property type="entry name" value="ZINC-TYPE ALCOHOL DEHYDROGENASE-LIKE"/>
    <property type="match status" value="1"/>
</dbReference>
<dbReference type="PROSITE" id="PS00059">
    <property type="entry name" value="ADH_ZINC"/>
    <property type="match status" value="1"/>
</dbReference>
<dbReference type="AlphaFoldDB" id="A0A9N9CLK7"/>
<dbReference type="InterPro" id="IPR036291">
    <property type="entry name" value="NAD(P)-bd_dom_sf"/>
</dbReference>
<evidence type="ECO:0000256" key="3">
    <source>
        <dbReference type="ARBA" id="ARBA00022833"/>
    </source>
</evidence>
<dbReference type="CDD" id="cd08284">
    <property type="entry name" value="FDH_like_2"/>
    <property type="match status" value="1"/>
</dbReference>
<dbReference type="SUPFAM" id="SSF51735">
    <property type="entry name" value="NAD(P)-binding Rossmann-fold domains"/>
    <property type="match status" value="1"/>
</dbReference>
<dbReference type="InterPro" id="IPR002328">
    <property type="entry name" value="ADH_Zn_CS"/>
</dbReference>
<dbReference type="InterPro" id="IPR013149">
    <property type="entry name" value="ADH-like_C"/>
</dbReference>
<feature type="transmembrane region" description="Helical" evidence="6">
    <location>
        <begin position="189"/>
        <end position="215"/>
    </location>
</feature>
<keyword evidence="6" id="KW-0812">Transmembrane</keyword>
<feature type="domain" description="Alcohol dehydrogenase-like C-terminal" evidence="7">
    <location>
        <begin position="197"/>
        <end position="308"/>
    </location>
</feature>
<dbReference type="Pfam" id="PF08240">
    <property type="entry name" value="ADH_N"/>
    <property type="match status" value="1"/>
</dbReference>
<evidence type="ECO:0000313" key="10">
    <source>
        <dbReference type="Proteomes" id="UP000789375"/>
    </source>
</evidence>
<keyword evidence="2 5" id="KW-0479">Metal-binding</keyword>
<organism evidence="9 10">
    <name type="scientific">Funneliformis mosseae</name>
    <name type="common">Endomycorrhizal fungus</name>
    <name type="synonym">Glomus mosseae</name>
    <dbReference type="NCBI Taxonomy" id="27381"/>
    <lineage>
        <taxon>Eukaryota</taxon>
        <taxon>Fungi</taxon>
        <taxon>Fungi incertae sedis</taxon>
        <taxon>Mucoromycota</taxon>
        <taxon>Glomeromycotina</taxon>
        <taxon>Glomeromycetes</taxon>
        <taxon>Glomerales</taxon>
        <taxon>Glomeraceae</taxon>
        <taxon>Funneliformis</taxon>
    </lineage>
</organism>
<keyword evidence="6" id="KW-0472">Membrane</keyword>
<dbReference type="GO" id="GO:0008270">
    <property type="term" value="F:zinc ion binding"/>
    <property type="evidence" value="ECO:0007669"/>
    <property type="project" value="InterPro"/>
</dbReference>
<reference evidence="9" key="1">
    <citation type="submission" date="2021-06" db="EMBL/GenBank/DDBJ databases">
        <authorList>
            <person name="Kallberg Y."/>
            <person name="Tangrot J."/>
            <person name="Rosling A."/>
        </authorList>
    </citation>
    <scope>NUCLEOTIDE SEQUENCE</scope>
    <source>
        <strain evidence="9">87-6 pot B 2015</strain>
    </source>
</reference>
<evidence type="ECO:0000256" key="6">
    <source>
        <dbReference type="SAM" id="Phobius"/>
    </source>
</evidence>
<keyword evidence="10" id="KW-1185">Reference proteome</keyword>
<feature type="domain" description="Alcohol dehydrogenase-like N-terminal" evidence="8">
    <location>
        <begin position="36"/>
        <end position="144"/>
    </location>
</feature>